<protein>
    <submittedName>
        <fullName evidence="1">DUF5919 domain-containing protein</fullName>
    </submittedName>
</protein>
<evidence type="ECO:0000313" key="1">
    <source>
        <dbReference type="EMBL" id="GAA0264718.1"/>
    </source>
</evidence>
<proteinExistence type="predicted"/>
<dbReference type="EMBL" id="BAAAGX010000023">
    <property type="protein sequence ID" value="GAA0264718.1"/>
    <property type="molecule type" value="Genomic_DNA"/>
</dbReference>
<reference evidence="1 2" key="1">
    <citation type="journal article" date="2019" name="Int. J. Syst. Evol. Microbiol.">
        <title>The Global Catalogue of Microorganisms (GCM) 10K type strain sequencing project: providing services to taxonomists for standard genome sequencing and annotation.</title>
        <authorList>
            <consortium name="The Broad Institute Genomics Platform"/>
            <consortium name="The Broad Institute Genome Sequencing Center for Infectious Disease"/>
            <person name="Wu L."/>
            <person name="Ma J."/>
        </authorList>
    </citation>
    <scope>NUCLEOTIDE SEQUENCE [LARGE SCALE GENOMIC DNA]</scope>
    <source>
        <strain evidence="1 2">JCM 10425</strain>
    </source>
</reference>
<sequence>MVNDTLRRALADARLRDVDVATQLGVDPKTVQRWIAGRIPHARHRWGLADMVGRHENDLWPQFDAPSFGGTARETVAVYPHRGSVPPSVWRSLFSGAHEHIDVLVYSGLFLVEDVDLMRLIAARARDGVTVRLAFGDPDSPYVRTRGAEEGIDDALGAKVRSALVLSRPLLDAPKVEIRRHATVLYNSLYRADDEMLVNAHVYGVGASNAPVLHLRSTGAESMTATYLESFEKVWATAQPLS</sequence>
<dbReference type="RefSeq" id="WP_344652152.1">
    <property type="nucleotide sequence ID" value="NZ_BAAAGX010000023.1"/>
</dbReference>
<evidence type="ECO:0000313" key="2">
    <source>
        <dbReference type="Proteomes" id="UP001500967"/>
    </source>
</evidence>
<comment type="caution">
    <text evidence="1">The sequence shown here is derived from an EMBL/GenBank/DDBJ whole genome shotgun (WGS) entry which is preliminary data.</text>
</comment>
<gene>
    <name evidence="1" type="ORF">GCM10009539_58870</name>
</gene>
<keyword evidence="2" id="KW-1185">Reference proteome</keyword>
<dbReference type="Proteomes" id="UP001500967">
    <property type="component" value="Unassembled WGS sequence"/>
</dbReference>
<name>A0ABN0UXK2_9ACTN</name>
<organism evidence="1 2">
    <name type="scientific">Cryptosporangium japonicum</name>
    <dbReference type="NCBI Taxonomy" id="80872"/>
    <lineage>
        <taxon>Bacteria</taxon>
        <taxon>Bacillati</taxon>
        <taxon>Actinomycetota</taxon>
        <taxon>Actinomycetes</taxon>
        <taxon>Cryptosporangiales</taxon>
        <taxon>Cryptosporangiaceae</taxon>
        <taxon>Cryptosporangium</taxon>
    </lineage>
</organism>
<dbReference type="CDD" id="cd00138">
    <property type="entry name" value="PLDc_SF"/>
    <property type="match status" value="1"/>
</dbReference>
<accession>A0ABN0UXK2</accession>